<keyword evidence="3" id="KW-1185">Reference proteome</keyword>
<dbReference type="PROSITE" id="PS51819">
    <property type="entry name" value="VOC"/>
    <property type="match status" value="2"/>
</dbReference>
<dbReference type="RefSeq" id="WP_179905403.1">
    <property type="nucleotide sequence ID" value="NZ_JACBXS010000010.1"/>
</dbReference>
<feature type="domain" description="VOC" evidence="1">
    <location>
        <begin position="10"/>
        <end position="129"/>
    </location>
</feature>
<protein>
    <submittedName>
        <fullName evidence="2">Ring-cleaving dioxygenase</fullName>
    </submittedName>
</protein>
<reference evidence="2 3" key="1">
    <citation type="journal article" date="2000" name="Arch. Microbiol.">
        <title>Rhodobaca bogoriensis gen. nov. and sp. nov., an alkaliphilic purple nonsulfur bacterium from African Rift Valley soda lakes.</title>
        <authorList>
            <person name="Milford A.D."/>
            <person name="Achenbach L.A."/>
            <person name="Jung D.O."/>
            <person name="Madigan M.T."/>
        </authorList>
    </citation>
    <scope>NUCLEOTIDE SEQUENCE [LARGE SCALE GENOMIC DNA]</scope>
    <source>
        <strain evidence="2 3">2376</strain>
    </source>
</reference>
<dbReference type="Pfam" id="PF00903">
    <property type="entry name" value="Glyoxalase"/>
    <property type="match status" value="1"/>
</dbReference>
<name>A0A7Z0HYN8_9RHOB</name>
<feature type="domain" description="VOC" evidence="1">
    <location>
        <begin position="138"/>
        <end position="261"/>
    </location>
</feature>
<dbReference type="AlphaFoldDB" id="A0A7Z0HYN8"/>
<accession>A0A7Z0HYN8</accession>
<keyword evidence="2" id="KW-0223">Dioxygenase</keyword>
<dbReference type="PANTHER" id="PTHR36110">
    <property type="entry name" value="RING-CLEAVING DIOXYGENASE MHQE-RELATED"/>
    <property type="match status" value="1"/>
</dbReference>
<dbReference type="Gene3D" id="3.10.180.10">
    <property type="entry name" value="2,3-Dihydroxybiphenyl 1,2-Dioxygenase, domain 1"/>
    <property type="match status" value="2"/>
</dbReference>
<comment type="caution">
    <text evidence="2">The sequence shown here is derived from an EMBL/GenBank/DDBJ whole genome shotgun (WGS) entry which is preliminary data.</text>
</comment>
<evidence type="ECO:0000259" key="1">
    <source>
        <dbReference type="PROSITE" id="PS51819"/>
    </source>
</evidence>
<dbReference type="GO" id="GO:0051213">
    <property type="term" value="F:dioxygenase activity"/>
    <property type="evidence" value="ECO:0007669"/>
    <property type="project" value="UniProtKB-KW"/>
</dbReference>
<dbReference type="EMBL" id="JACBXS010000010">
    <property type="protein sequence ID" value="NYS24702.1"/>
    <property type="molecule type" value="Genomic_DNA"/>
</dbReference>
<dbReference type="InterPro" id="IPR052537">
    <property type="entry name" value="Extradiol_RC_dioxygenase"/>
</dbReference>
<dbReference type="SUPFAM" id="SSF54593">
    <property type="entry name" value="Glyoxalase/Bleomycin resistance protein/Dihydroxybiphenyl dioxygenase"/>
    <property type="match status" value="1"/>
</dbReference>
<dbReference type="InterPro" id="IPR029068">
    <property type="entry name" value="Glyas_Bleomycin-R_OHBP_Dase"/>
</dbReference>
<dbReference type="InterPro" id="IPR004360">
    <property type="entry name" value="Glyas_Fos-R_dOase_dom"/>
</dbReference>
<evidence type="ECO:0000313" key="3">
    <source>
        <dbReference type="Proteomes" id="UP000529417"/>
    </source>
</evidence>
<dbReference type="CDD" id="cd08347">
    <property type="entry name" value="PcpA_C_like"/>
    <property type="match status" value="1"/>
</dbReference>
<proteinExistence type="predicted"/>
<evidence type="ECO:0000313" key="2">
    <source>
        <dbReference type="EMBL" id="NYS24702.1"/>
    </source>
</evidence>
<gene>
    <name evidence="2" type="ORF">HUK65_06820</name>
</gene>
<keyword evidence="2" id="KW-0560">Oxidoreductase</keyword>
<dbReference type="PANTHER" id="PTHR36110:SF2">
    <property type="entry name" value="RING-CLEAVING DIOXYGENASE MHQE-RELATED"/>
    <property type="match status" value="1"/>
</dbReference>
<dbReference type="InterPro" id="IPR037523">
    <property type="entry name" value="VOC_core"/>
</dbReference>
<dbReference type="Proteomes" id="UP000529417">
    <property type="component" value="Unassembled WGS sequence"/>
</dbReference>
<organism evidence="2 3">
    <name type="scientific">Rhabdonatronobacter sediminivivens</name>
    <dbReference type="NCBI Taxonomy" id="2743469"/>
    <lineage>
        <taxon>Bacteria</taxon>
        <taxon>Pseudomonadati</taxon>
        <taxon>Pseudomonadota</taxon>
        <taxon>Alphaproteobacteria</taxon>
        <taxon>Rhodobacterales</taxon>
        <taxon>Paracoccaceae</taxon>
        <taxon>Rhabdonatronobacter</taxon>
    </lineage>
</organism>
<sequence>MSDTTTPIAGLHHVTAISGPPQPNVDFYIRDMGQRLVKKTVNFDAPDVWHLYYGDQQAAPGSILTFFPFVGARAGRAGPGMASAFAYGVSPAAFDSWAARLQGRTDARFGARVLELADPDGLQVELIEDTTASAQPGAFHSATLWLENPEPTARLLIDGFGYAEAGSERGAGGERLRLELPNAGAGRVIDLWRANSPAQGAPGAGTIHHIAFRARDDAHQDDLRERLIGLGMQVTPRIDRQYFNAIYFREPGGVLFEVATDPPGFDVDEPMADLGTALKLPPQYELRRAQIESALPPFTVPA</sequence>